<dbReference type="NCBIfam" id="NF045579">
    <property type="entry name" value="rhamnoside_JR"/>
    <property type="match status" value="1"/>
</dbReference>
<dbReference type="SUPFAM" id="SSF49785">
    <property type="entry name" value="Galactose-binding domain-like"/>
    <property type="match status" value="1"/>
</dbReference>
<gene>
    <name evidence="2" type="ORF">I7X13_12720</name>
</gene>
<dbReference type="GO" id="GO:0016787">
    <property type="term" value="F:hydrolase activity"/>
    <property type="evidence" value="ECO:0007669"/>
    <property type="project" value="UniProtKB-KW"/>
</dbReference>
<dbReference type="Gene3D" id="2.60.120.260">
    <property type="entry name" value="Galactose-binding domain-like"/>
    <property type="match status" value="1"/>
</dbReference>
<dbReference type="RefSeq" id="WP_198075781.1">
    <property type="nucleotide sequence ID" value="NZ_JAEDAE010000005.1"/>
</dbReference>
<dbReference type="Proteomes" id="UP000625631">
    <property type="component" value="Unassembled WGS sequence"/>
</dbReference>
<evidence type="ECO:0000313" key="2">
    <source>
        <dbReference type="EMBL" id="MBH8558920.1"/>
    </source>
</evidence>
<keyword evidence="1" id="KW-0732">Signal</keyword>
<feature type="chain" id="PRO_5045951883" evidence="1">
    <location>
        <begin position="20"/>
        <end position="950"/>
    </location>
</feature>
<dbReference type="EMBL" id="JAEDAE010000005">
    <property type="protein sequence ID" value="MBH8558920.1"/>
    <property type="molecule type" value="Genomic_DNA"/>
</dbReference>
<evidence type="ECO:0000256" key="1">
    <source>
        <dbReference type="SAM" id="SignalP"/>
    </source>
</evidence>
<reference evidence="2 3" key="1">
    <citation type="submission" date="2020-12" db="EMBL/GenBank/DDBJ databases">
        <title>Hymenobacter sp.</title>
        <authorList>
            <person name="Kim M.K."/>
        </authorList>
    </citation>
    <scope>NUCLEOTIDE SEQUENCE [LARGE SCALE GENOMIC DNA]</scope>
    <source>
        <strain evidence="2 3">BT442</strain>
    </source>
</reference>
<evidence type="ECO:0000313" key="3">
    <source>
        <dbReference type="Proteomes" id="UP000625631"/>
    </source>
</evidence>
<organism evidence="2 3">
    <name type="scientific">Hymenobacter negativus</name>
    <dbReference type="NCBI Taxonomy" id="2795026"/>
    <lineage>
        <taxon>Bacteria</taxon>
        <taxon>Pseudomonadati</taxon>
        <taxon>Bacteroidota</taxon>
        <taxon>Cytophagia</taxon>
        <taxon>Cytophagales</taxon>
        <taxon>Hymenobacteraceae</taxon>
        <taxon>Hymenobacter</taxon>
    </lineage>
</organism>
<keyword evidence="3" id="KW-1185">Reference proteome</keyword>
<name>A0ABS0Q8D5_9BACT</name>
<dbReference type="Pfam" id="PF17132">
    <property type="entry name" value="Glyco_hydro_106"/>
    <property type="match status" value="2"/>
</dbReference>
<proteinExistence type="predicted"/>
<sequence>MKRLLAPLFLATLGLTAQAQAPKWPAITQQTKPWTRWWWEGSAVNKADLTTVLTEYQKANLGGLEITTIYGVKGAESQFIDFLSPKWMDMLSHTLTEAGRLGLGIDMAQASGWPFGGPWVAPADASKYVTYKTYEVKGGASLSEPVSFMQKPIATAIGHKVDIKQLADPVAKNKNMQTLALEQVRFEKPLPLQALMAYSDKGETLDLTSKVGADGKLAWTAPAGALWTLYALFQGGHGKQVERAGPGGEGDVIDHFSKTATDHYLAYFDQAFKGHDVKPIRAFFNDSYEVDDAQGEANWTPQMFAEFQKRRGYDLRQHLPALFNKASEDENQRVLTDYRQTISELLLENYTQSWGAWAKTHDALIRNQAHGSPANILDLYAATDIPETEGEDLTRIKFASSAAHVTGKPLTSAETATWENDHFLSKLSDVKKAIDRMLLGGVNHVFYHGTAYSPPSAKWPGWLFYAAVEFNPQNPFWTDFGKLNQYTARAQSFLQAGQPSNDVLLYLPISDAYTRPGKVLLQHFDGIEHGFKGLPIEATSELLLSKGYGYDFISDKQVQAVKNTGNTLTTSGGAVYQTLLVPDAHLMPLPTLESLLKLAQNGATILLQNQLPADVPGLGNLENRRSNFRKLLAQLKFKAASQAGVQQASLGKGRVLLGNDVPQLLAQAGVRRETLADQGLQFTRRSHAQGHYYFLANWAEKPFAGWITLQTPAKAAAFYNPMTEQTGMARIRATANGLPEIYVQLNPGETCILDTNEGERTGPAYPYLTVAAAPQPLTGPWDLNFISGGPELPAKLQTKELTSWTTLAGDAGRKFSGTATYSTTFPLPQGSADGFLLDLGRVAQSARVQVNGQPATTLLGPVYQVYVPKYQLKASNTLTVTVSNLMANRIEDLDRNHVDWKIFYNTNMPAKLKENRGADGLFTTENWKPLESGLLGPVTLTPAFTGAPAQ</sequence>
<accession>A0ABS0Q8D5</accession>
<feature type="signal peptide" evidence="1">
    <location>
        <begin position="1"/>
        <end position="19"/>
    </location>
</feature>
<dbReference type="InterPro" id="IPR008979">
    <property type="entry name" value="Galactose-bd-like_sf"/>
</dbReference>
<keyword evidence="2" id="KW-0378">Hydrolase</keyword>
<dbReference type="InterPro" id="IPR053161">
    <property type="entry name" value="Ulvan_degrading_GH"/>
</dbReference>
<dbReference type="PANTHER" id="PTHR36848">
    <property type="entry name" value="DNA-BINDING PROTEIN (PUTATIVE SECRETED PROTEIN)-RELATED"/>
    <property type="match status" value="1"/>
</dbReference>
<protein>
    <submittedName>
        <fullName evidence="2">Glycoside hydrolase family 2 protein</fullName>
    </submittedName>
</protein>
<comment type="caution">
    <text evidence="2">The sequence shown here is derived from an EMBL/GenBank/DDBJ whole genome shotgun (WGS) entry which is preliminary data.</text>
</comment>
<dbReference type="PANTHER" id="PTHR36848:SF2">
    <property type="entry name" value="SECRETED PROTEIN"/>
    <property type="match status" value="1"/>
</dbReference>